<dbReference type="InterPro" id="IPR036259">
    <property type="entry name" value="MFS_trans_sf"/>
</dbReference>
<dbReference type="EMBL" id="ML996569">
    <property type="protein sequence ID" value="KAF2760063.1"/>
    <property type="molecule type" value="Genomic_DNA"/>
</dbReference>
<evidence type="ECO:0000256" key="1">
    <source>
        <dbReference type="ARBA" id="ARBA00004141"/>
    </source>
</evidence>
<dbReference type="FunFam" id="1.20.1250.20:FF:000085">
    <property type="entry name" value="MFS peptide transporter Ptr2"/>
    <property type="match status" value="1"/>
</dbReference>
<evidence type="ECO:0000256" key="2">
    <source>
        <dbReference type="ARBA" id="ARBA00005982"/>
    </source>
</evidence>
<evidence type="ECO:0000256" key="5">
    <source>
        <dbReference type="ARBA" id="ARBA00022989"/>
    </source>
</evidence>
<keyword evidence="4 7" id="KW-0812">Transmembrane</keyword>
<keyword evidence="5 9" id="KW-1133">Transmembrane helix</keyword>
<organism evidence="10 11">
    <name type="scientific">Pseudovirgaria hyperparasitica</name>
    <dbReference type="NCBI Taxonomy" id="470096"/>
    <lineage>
        <taxon>Eukaryota</taxon>
        <taxon>Fungi</taxon>
        <taxon>Dikarya</taxon>
        <taxon>Ascomycota</taxon>
        <taxon>Pezizomycotina</taxon>
        <taxon>Dothideomycetes</taxon>
        <taxon>Dothideomycetes incertae sedis</taxon>
        <taxon>Acrospermales</taxon>
        <taxon>Acrospermaceae</taxon>
        <taxon>Pseudovirgaria</taxon>
    </lineage>
</organism>
<dbReference type="InterPro" id="IPR018456">
    <property type="entry name" value="PTR2_symporter_CS"/>
</dbReference>
<comment type="subcellular location">
    <subcellularLocation>
        <location evidence="1 7">Membrane</location>
        <topology evidence="1 7">Multi-pass membrane protein</topology>
    </subcellularLocation>
</comment>
<feature type="transmembrane region" description="Helical" evidence="9">
    <location>
        <begin position="560"/>
        <end position="581"/>
    </location>
</feature>
<dbReference type="AlphaFoldDB" id="A0A6A6WBK1"/>
<evidence type="ECO:0000256" key="3">
    <source>
        <dbReference type="ARBA" id="ARBA00022448"/>
    </source>
</evidence>
<feature type="transmembrane region" description="Helical" evidence="9">
    <location>
        <begin position="528"/>
        <end position="548"/>
    </location>
</feature>
<name>A0A6A6WBK1_9PEZI</name>
<dbReference type="RefSeq" id="XP_033602514.1">
    <property type="nucleotide sequence ID" value="XM_033740759.1"/>
</dbReference>
<dbReference type="GO" id="GO:0005886">
    <property type="term" value="C:plasma membrane"/>
    <property type="evidence" value="ECO:0007669"/>
    <property type="project" value="UniProtKB-ARBA"/>
</dbReference>
<evidence type="ECO:0000313" key="10">
    <source>
        <dbReference type="EMBL" id="KAF2760063.1"/>
    </source>
</evidence>
<dbReference type="GO" id="GO:0071916">
    <property type="term" value="F:dipeptide transmembrane transporter activity"/>
    <property type="evidence" value="ECO:0007669"/>
    <property type="project" value="UniProtKB-ARBA"/>
</dbReference>
<evidence type="ECO:0000256" key="4">
    <source>
        <dbReference type="ARBA" id="ARBA00022692"/>
    </source>
</evidence>
<feature type="transmembrane region" description="Helical" evidence="9">
    <location>
        <begin position="470"/>
        <end position="493"/>
    </location>
</feature>
<dbReference type="SUPFAM" id="SSF103473">
    <property type="entry name" value="MFS general substrate transporter"/>
    <property type="match status" value="1"/>
</dbReference>
<evidence type="ECO:0000313" key="11">
    <source>
        <dbReference type="Proteomes" id="UP000799437"/>
    </source>
</evidence>
<protein>
    <submittedName>
        <fullName evidence="10">Putative MFS peptide transporter</fullName>
    </submittedName>
</protein>
<evidence type="ECO:0000256" key="8">
    <source>
        <dbReference type="SAM" id="MobiDB-lite"/>
    </source>
</evidence>
<gene>
    <name evidence="10" type="ORF">EJ05DRAFT_320572</name>
</gene>
<dbReference type="GeneID" id="54481813"/>
<dbReference type="InterPro" id="IPR000109">
    <property type="entry name" value="POT_fam"/>
</dbReference>
<comment type="similarity">
    <text evidence="2 7">Belongs to the major facilitator superfamily. Proton-dependent oligopeptide transporter (POT/PTR) (TC 2.A.17) family.</text>
</comment>
<feature type="region of interest" description="Disordered" evidence="8">
    <location>
        <begin position="88"/>
        <end position="115"/>
    </location>
</feature>
<evidence type="ECO:0000256" key="7">
    <source>
        <dbReference type="RuleBase" id="RU003755"/>
    </source>
</evidence>
<sequence length="647" mass="71821">MVTSGGLKLLRSTWQAWKKLIGQPDNLHEAFVRTENQRGVYIELDQSDRDDVELYDMANHGQPAAESHGTRTISRREYNRAVYGDSIAEGSFDSKPSLPDNSTVDEPTEDEKHTLRKVPDKLPHSAFMVAIVELCERSAFYGLSGPFQNYIANKYHDPNGLPGAIGLNQAGATGLTNFFQFWCYITPIIGAVVADQYLGKYLTIVYFSVIYIAGLIILFVTSLPFVIERGAALGGLIAAMAVIGLGTGGIKANVSPLIAEQYTNTRATIRVLKSGERVIVDPAITIQRIYMIFYLCINLGSLSPIITTNLEKHVGFWSAYLVPLKLFVLGFFVLISGKKHYVVRPPRGSIIIDCFHALLIALRNHGDIDAARPSTLPGRSVNWDEQFISELKIAIAGCKVFLFYPFYWVVCIQMSNNFVSQAGQMELHGIPNDVMQNIDPITIIIFIPILDRVVYPALRRLGIQFKPMTRIFFGFLLGSAAMAYAAVVQHMIYSRAPCYDTPLVCTAGLNVDGSYAPNKIHVAAQTPAYFFIALSEIFAAVTGLEYAFTKAPTSLKSFVMSLFLLTNAFGAALAAAISPLSVDPKLVWMYAGLSVACFVAGMVFWRLYSRYNSTEEECSELEKIPKSPEPFRVTRRSFEDSREDREE</sequence>
<dbReference type="PROSITE" id="PS01022">
    <property type="entry name" value="PTR2_1"/>
    <property type="match status" value="1"/>
</dbReference>
<dbReference type="Proteomes" id="UP000799437">
    <property type="component" value="Unassembled WGS sequence"/>
</dbReference>
<dbReference type="Gene3D" id="1.20.1250.20">
    <property type="entry name" value="MFS general substrate transporter like domains"/>
    <property type="match status" value="1"/>
</dbReference>
<accession>A0A6A6WBK1</accession>
<feature type="transmembrane region" description="Helical" evidence="9">
    <location>
        <begin position="289"/>
        <end position="308"/>
    </location>
</feature>
<reference evidence="10" key="1">
    <citation type="journal article" date="2020" name="Stud. Mycol.">
        <title>101 Dothideomycetes genomes: a test case for predicting lifestyles and emergence of pathogens.</title>
        <authorList>
            <person name="Haridas S."/>
            <person name="Albert R."/>
            <person name="Binder M."/>
            <person name="Bloem J."/>
            <person name="Labutti K."/>
            <person name="Salamov A."/>
            <person name="Andreopoulos B."/>
            <person name="Baker S."/>
            <person name="Barry K."/>
            <person name="Bills G."/>
            <person name="Bluhm B."/>
            <person name="Cannon C."/>
            <person name="Castanera R."/>
            <person name="Culley D."/>
            <person name="Daum C."/>
            <person name="Ezra D."/>
            <person name="Gonzalez J."/>
            <person name="Henrissat B."/>
            <person name="Kuo A."/>
            <person name="Liang C."/>
            <person name="Lipzen A."/>
            <person name="Lutzoni F."/>
            <person name="Magnuson J."/>
            <person name="Mondo S."/>
            <person name="Nolan M."/>
            <person name="Ohm R."/>
            <person name="Pangilinan J."/>
            <person name="Park H.-J."/>
            <person name="Ramirez L."/>
            <person name="Alfaro M."/>
            <person name="Sun H."/>
            <person name="Tritt A."/>
            <person name="Yoshinaga Y."/>
            <person name="Zwiers L.-H."/>
            <person name="Turgeon B."/>
            <person name="Goodwin S."/>
            <person name="Spatafora J."/>
            <person name="Crous P."/>
            <person name="Grigoriev I."/>
        </authorList>
    </citation>
    <scope>NUCLEOTIDE SEQUENCE</scope>
    <source>
        <strain evidence="10">CBS 121739</strain>
    </source>
</reference>
<feature type="transmembrane region" description="Helical" evidence="9">
    <location>
        <begin position="231"/>
        <end position="250"/>
    </location>
</feature>
<keyword evidence="6 9" id="KW-0472">Membrane</keyword>
<feature type="transmembrane region" description="Helical" evidence="9">
    <location>
        <begin position="440"/>
        <end position="458"/>
    </location>
</feature>
<evidence type="ECO:0000256" key="9">
    <source>
        <dbReference type="SAM" id="Phobius"/>
    </source>
</evidence>
<keyword evidence="3 7" id="KW-0813">Transport</keyword>
<feature type="transmembrane region" description="Helical" evidence="9">
    <location>
        <begin position="204"/>
        <end position="225"/>
    </location>
</feature>
<dbReference type="PANTHER" id="PTHR11654">
    <property type="entry name" value="OLIGOPEPTIDE TRANSPORTER-RELATED"/>
    <property type="match status" value="1"/>
</dbReference>
<feature type="transmembrane region" description="Helical" evidence="9">
    <location>
        <begin position="314"/>
        <end position="335"/>
    </location>
</feature>
<feature type="transmembrane region" description="Helical" evidence="9">
    <location>
        <begin position="587"/>
        <end position="605"/>
    </location>
</feature>
<keyword evidence="11" id="KW-1185">Reference proteome</keyword>
<dbReference type="Pfam" id="PF00854">
    <property type="entry name" value="PTR2"/>
    <property type="match status" value="1"/>
</dbReference>
<dbReference type="PROSITE" id="PS01023">
    <property type="entry name" value="PTR2_2"/>
    <property type="match status" value="1"/>
</dbReference>
<proteinExistence type="inferred from homology"/>
<evidence type="ECO:0000256" key="6">
    <source>
        <dbReference type="ARBA" id="ARBA00023136"/>
    </source>
</evidence>
<dbReference type="OrthoDB" id="8904098at2759"/>